<keyword evidence="3 6" id="KW-1133">Transmembrane helix</keyword>
<proteinExistence type="predicted"/>
<protein>
    <recommendedName>
        <fullName evidence="7">O-antigen ligase-related domain-containing protein</fullName>
    </recommendedName>
</protein>
<dbReference type="InterPro" id="IPR051533">
    <property type="entry name" value="WaaL-like"/>
</dbReference>
<dbReference type="PANTHER" id="PTHR37422">
    <property type="entry name" value="TEICHURONIC ACID BIOSYNTHESIS PROTEIN TUAE"/>
    <property type="match status" value="1"/>
</dbReference>
<dbReference type="PANTHER" id="PTHR37422:SF13">
    <property type="entry name" value="LIPOPOLYSACCHARIDE BIOSYNTHESIS PROTEIN PA4999-RELATED"/>
    <property type="match status" value="1"/>
</dbReference>
<accession>A0A0K1JGU4</accession>
<feature type="transmembrane region" description="Helical" evidence="6">
    <location>
        <begin position="40"/>
        <end position="58"/>
    </location>
</feature>
<feature type="transmembrane region" description="Helical" evidence="6">
    <location>
        <begin position="217"/>
        <end position="235"/>
    </location>
</feature>
<feature type="transmembrane region" description="Helical" evidence="6">
    <location>
        <begin position="370"/>
        <end position="391"/>
    </location>
</feature>
<dbReference type="AlphaFoldDB" id="A0A0K1JGU4"/>
<evidence type="ECO:0000313" key="9">
    <source>
        <dbReference type="Proteomes" id="UP000066480"/>
    </source>
</evidence>
<gene>
    <name evidence="8" type="ORF">VV02_08785</name>
</gene>
<feature type="domain" description="O-antigen ligase-related" evidence="7">
    <location>
        <begin position="249"/>
        <end position="377"/>
    </location>
</feature>
<evidence type="ECO:0000256" key="4">
    <source>
        <dbReference type="ARBA" id="ARBA00023136"/>
    </source>
</evidence>
<evidence type="ECO:0000259" key="7">
    <source>
        <dbReference type="Pfam" id="PF04932"/>
    </source>
</evidence>
<feature type="transmembrane region" description="Helical" evidence="6">
    <location>
        <begin position="127"/>
        <end position="146"/>
    </location>
</feature>
<organism evidence="8 9">
    <name type="scientific">Luteipulveratus mongoliensis</name>
    <dbReference type="NCBI Taxonomy" id="571913"/>
    <lineage>
        <taxon>Bacteria</taxon>
        <taxon>Bacillati</taxon>
        <taxon>Actinomycetota</taxon>
        <taxon>Actinomycetes</taxon>
        <taxon>Micrococcales</taxon>
        <taxon>Dermacoccaceae</taxon>
        <taxon>Luteipulveratus</taxon>
    </lineage>
</organism>
<feature type="transmembrane region" description="Helical" evidence="6">
    <location>
        <begin position="288"/>
        <end position="310"/>
    </location>
</feature>
<feature type="transmembrane region" description="Helical" evidence="6">
    <location>
        <begin position="425"/>
        <end position="444"/>
    </location>
</feature>
<feature type="transmembrane region" description="Helical" evidence="6">
    <location>
        <begin position="99"/>
        <end position="121"/>
    </location>
</feature>
<evidence type="ECO:0000256" key="3">
    <source>
        <dbReference type="ARBA" id="ARBA00022989"/>
    </source>
</evidence>
<dbReference type="Proteomes" id="UP000066480">
    <property type="component" value="Chromosome"/>
</dbReference>
<feature type="compositionally biased region" description="Basic residues" evidence="5">
    <location>
        <begin position="460"/>
        <end position="476"/>
    </location>
</feature>
<feature type="transmembrane region" description="Helical" evidence="6">
    <location>
        <begin position="158"/>
        <end position="179"/>
    </location>
</feature>
<sequence length="476" mass="50578">MAAAYAALSDDPRVPILLAIILLAAAAGAGVAMSERDAGGILTVMLALLFLVPENYVIKGPLKSVGNPSLMLGLFCLVLWVAARLMGTIRGKQAHPIRWVVWFYLVTGVTAYVTATTRYLTSDESGSVVRSIFPFLAMVGIAMLAVDGLETVERVTTVLRRLVALVAVQATIGILEYSAGLDYHQLAHLPGLTANTEITSGERGGFARVEGAAAHPIEFSVVLAAAAPLALHFALNARNPKERRRFWFMLAAILAAIPLPVSRSGIVGLLVALGVYCVALTPRARINLAVLGVLGLGMFRAAVPGLLGTLKSFFLAGSSDDSITGRTEDYGHIPALMHGHWWFGRGFGTFQPAAYFYLDNQFLMSLLNGGFFAVAALLAIFVVGGGVARGARKRLEDRPARDLGQAIAAAISCLAISALTFDEFSFLQCAFVLFLLVGCAGALWSSAVESSGERSVPKPTARRRSIGRPRRAHATV</sequence>
<dbReference type="EMBL" id="CP011112">
    <property type="protein sequence ID" value="AKU15926.1"/>
    <property type="molecule type" value="Genomic_DNA"/>
</dbReference>
<evidence type="ECO:0000313" key="8">
    <source>
        <dbReference type="EMBL" id="AKU15926.1"/>
    </source>
</evidence>
<dbReference type="GO" id="GO:0016020">
    <property type="term" value="C:membrane"/>
    <property type="evidence" value="ECO:0007669"/>
    <property type="project" value="UniProtKB-SubCell"/>
</dbReference>
<evidence type="ECO:0000256" key="6">
    <source>
        <dbReference type="SAM" id="Phobius"/>
    </source>
</evidence>
<feature type="transmembrane region" description="Helical" evidence="6">
    <location>
        <begin position="403"/>
        <end position="419"/>
    </location>
</feature>
<dbReference type="InterPro" id="IPR007016">
    <property type="entry name" value="O-antigen_ligase-rel_domated"/>
</dbReference>
<dbReference type="STRING" id="571913.VV02_08785"/>
<keyword evidence="4 6" id="KW-0472">Membrane</keyword>
<evidence type="ECO:0000256" key="2">
    <source>
        <dbReference type="ARBA" id="ARBA00022692"/>
    </source>
</evidence>
<keyword evidence="9" id="KW-1185">Reference proteome</keyword>
<comment type="subcellular location">
    <subcellularLocation>
        <location evidence="1">Membrane</location>
        <topology evidence="1">Multi-pass membrane protein</topology>
    </subcellularLocation>
</comment>
<feature type="transmembrane region" description="Helical" evidence="6">
    <location>
        <begin position="14"/>
        <end position="33"/>
    </location>
</feature>
<keyword evidence="2 6" id="KW-0812">Transmembrane</keyword>
<name>A0A0K1JGU4_9MICO</name>
<feature type="transmembrane region" description="Helical" evidence="6">
    <location>
        <begin position="70"/>
        <end position="87"/>
    </location>
</feature>
<evidence type="ECO:0000256" key="5">
    <source>
        <dbReference type="SAM" id="MobiDB-lite"/>
    </source>
</evidence>
<dbReference type="KEGG" id="lmoi:VV02_08785"/>
<reference evidence="8 9" key="1">
    <citation type="submission" date="2015-03" db="EMBL/GenBank/DDBJ databases">
        <title>Luteipulveratus halotolerans sp. nov., a novel actinobacterium (Dermacoccaceae) from Sarawak, Malaysia.</title>
        <authorList>
            <person name="Juboi H."/>
            <person name="Basik A."/>
            <person name="Shamsul S.S."/>
            <person name="Arnold P."/>
            <person name="Schmitt E.K."/>
            <person name="Sanglier J.-J."/>
            <person name="Yeo T."/>
        </authorList>
    </citation>
    <scope>NUCLEOTIDE SEQUENCE [LARGE SCALE GENOMIC DNA]</scope>
    <source>
        <strain evidence="8 9">MN07-A0370</strain>
    </source>
</reference>
<evidence type="ECO:0000256" key="1">
    <source>
        <dbReference type="ARBA" id="ARBA00004141"/>
    </source>
</evidence>
<feature type="region of interest" description="Disordered" evidence="5">
    <location>
        <begin position="452"/>
        <end position="476"/>
    </location>
</feature>
<feature type="transmembrane region" description="Helical" evidence="6">
    <location>
        <begin position="247"/>
        <end position="276"/>
    </location>
</feature>
<dbReference type="Pfam" id="PF04932">
    <property type="entry name" value="Wzy_C"/>
    <property type="match status" value="1"/>
</dbReference>